<feature type="compositionally biased region" description="Polar residues" evidence="1">
    <location>
        <begin position="39"/>
        <end position="50"/>
    </location>
</feature>
<evidence type="ECO:0000313" key="3">
    <source>
        <dbReference type="Proteomes" id="UP001374535"/>
    </source>
</evidence>
<dbReference type="EMBL" id="CP144691">
    <property type="protein sequence ID" value="WVY95105.1"/>
    <property type="molecule type" value="Genomic_DNA"/>
</dbReference>
<evidence type="ECO:0000313" key="2">
    <source>
        <dbReference type="EMBL" id="WVY95105.1"/>
    </source>
</evidence>
<gene>
    <name evidence="2" type="ORF">V8G54_034193</name>
</gene>
<accession>A0AAQ3MQ89</accession>
<evidence type="ECO:0000256" key="1">
    <source>
        <dbReference type="SAM" id="MobiDB-lite"/>
    </source>
</evidence>
<feature type="compositionally biased region" description="Polar residues" evidence="1">
    <location>
        <begin position="56"/>
        <end position="69"/>
    </location>
</feature>
<dbReference type="Proteomes" id="UP001374535">
    <property type="component" value="Chromosome 10"/>
</dbReference>
<proteinExistence type="predicted"/>
<feature type="compositionally biased region" description="Polar residues" evidence="1">
    <location>
        <begin position="14"/>
        <end position="30"/>
    </location>
</feature>
<dbReference type="AlphaFoldDB" id="A0AAQ3MQ89"/>
<feature type="region of interest" description="Disordered" evidence="1">
    <location>
        <begin position="1"/>
        <end position="97"/>
    </location>
</feature>
<reference evidence="2 3" key="1">
    <citation type="journal article" date="2023" name="Life. Sci Alliance">
        <title>Evolutionary insights into 3D genome organization and epigenetic landscape of Vigna mungo.</title>
        <authorList>
            <person name="Junaid A."/>
            <person name="Singh B."/>
            <person name="Bhatia S."/>
        </authorList>
    </citation>
    <scope>NUCLEOTIDE SEQUENCE [LARGE SCALE GENOMIC DNA]</scope>
    <source>
        <strain evidence="2">Urdbean</strain>
    </source>
</reference>
<keyword evidence="3" id="KW-1185">Reference proteome</keyword>
<sequence>MKNSNTDLFLPMITGTSNEAAGSSTLNNPYKTEWDEQGELNSPLGQSAASVMTDYTPISSVDGPQSIETTQDHDDKLQALTWVPNSSRKKRKSEQIDFSQRPDALFDLAWFGNNNDYGISQSDLKDALSALLGEDYNDNFGEHSKGKQ</sequence>
<protein>
    <submittedName>
        <fullName evidence="2">Uncharacterized protein</fullName>
    </submittedName>
</protein>
<organism evidence="2 3">
    <name type="scientific">Vigna mungo</name>
    <name type="common">Black gram</name>
    <name type="synonym">Phaseolus mungo</name>
    <dbReference type="NCBI Taxonomy" id="3915"/>
    <lineage>
        <taxon>Eukaryota</taxon>
        <taxon>Viridiplantae</taxon>
        <taxon>Streptophyta</taxon>
        <taxon>Embryophyta</taxon>
        <taxon>Tracheophyta</taxon>
        <taxon>Spermatophyta</taxon>
        <taxon>Magnoliopsida</taxon>
        <taxon>eudicotyledons</taxon>
        <taxon>Gunneridae</taxon>
        <taxon>Pentapetalae</taxon>
        <taxon>rosids</taxon>
        <taxon>fabids</taxon>
        <taxon>Fabales</taxon>
        <taxon>Fabaceae</taxon>
        <taxon>Papilionoideae</taxon>
        <taxon>50 kb inversion clade</taxon>
        <taxon>NPAAA clade</taxon>
        <taxon>indigoferoid/millettioid clade</taxon>
        <taxon>Phaseoleae</taxon>
        <taxon>Vigna</taxon>
    </lineage>
</organism>
<name>A0AAQ3MQ89_VIGMU</name>